<name>A0A1G5LL06_9HYPH</name>
<gene>
    <name evidence="2" type="ORF">SAMN02927923_04393</name>
</gene>
<dbReference type="Pfam" id="PF00196">
    <property type="entry name" value="GerE"/>
    <property type="match status" value="1"/>
</dbReference>
<dbReference type="SUPFAM" id="SSF46894">
    <property type="entry name" value="C-terminal effector domain of the bipartite response regulators"/>
    <property type="match status" value="1"/>
</dbReference>
<dbReference type="RefSeq" id="WP_091139514.1">
    <property type="nucleotide sequence ID" value="NZ_FMVJ01000019.1"/>
</dbReference>
<dbReference type="InterPro" id="IPR016032">
    <property type="entry name" value="Sig_transdc_resp-reg_C-effctor"/>
</dbReference>
<keyword evidence="3" id="KW-1185">Reference proteome</keyword>
<evidence type="ECO:0000313" key="3">
    <source>
        <dbReference type="Proteomes" id="UP000199569"/>
    </source>
</evidence>
<dbReference type="GO" id="GO:0006355">
    <property type="term" value="P:regulation of DNA-templated transcription"/>
    <property type="evidence" value="ECO:0007669"/>
    <property type="project" value="InterPro"/>
</dbReference>
<dbReference type="Proteomes" id="UP000199569">
    <property type="component" value="Unassembled WGS sequence"/>
</dbReference>
<sequence length="100" mass="10798">MTAKIIRRRREPSGSIIEAAYSPSQFPHLEAVNENRCPAASGISSEETEIIAHLVTGKKAAAVADLLEIGEVAVKEHINSILRKLKARITRSPSGKPVSK</sequence>
<dbReference type="InterPro" id="IPR000792">
    <property type="entry name" value="Tscrpt_reg_LuxR_C"/>
</dbReference>
<organism evidence="2 3">
    <name type="scientific">Microvirga guangxiensis</name>
    <dbReference type="NCBI Taxonomy" id="549386"/>
    <lineage>
        <taxon>Bacteria</taxon>
        <taxon>Pseudomonadati</taxon>
        <taxon>Pseudomonadota</taxon>
        <taxon>Alphaproteobacteria</taxon>
        <taxon>Hyphomicrobiales</taxon>
        <taxon>Methylobacteriaceae</taxon>
        <taxon>Microvirga</taxon>
    </lineage>
</organism>
<dbReference type="OrthoDB" id="5292887at2"/>
<evidence type="ECO:0000313" key="2">
    <source>
        <dbReference type="EMBL" id="SCZ12859.1"/>
    </source>
</evidence>
<dbReference type="PRINTS" id="PR00038">
    <property type="entry name" value="HTHLUXR"/>
</dbReference>
<dbReference type="Gene3D" id="1.10.10.10">
    <property type="entry name" value="Winged helix-like DNA-binding domain superfamily/Winged helix DNA-binding domain"/>
    <property type="match status" value="1"/>
</dbReference>
<evidence type="ECO:0000259" key="1">
    <source>
        <dbReference type="Pfam" id="PF00196"/>
    </source>
</evidence>
<feature type="domain" description="HTH luxR-type" evidence="1">
    <location>
        <begin position="44"/>
        <end position="88"/>
    </location>
</feature>
<protein>
    <submittedName>
        <fullName evidence="2">Regulatory protein, luxR family</fullName>
    </submittedName>
</protein>
<dbReference type="GO" id="GO:0003677">
    <property type="term" value="F:DNA binding"/>
    <property type="evidence" value="ECO:0007669"/>
    <property type="project" value="InterPro"/>
</dbReference>
<dbReference type="InterPro" id="IPR036388">
    <property type="entry name" value="WH-like_DNA-bd_sf"/>
</dbReference>
<reference evidence="2 3" key="1">
    <citation type="submission" date="2016-10" db="EMBL/GenBank/DDBJ databases">
        <authorList>
            <person name="de Groot N.N."/>
        </authorList>
    </citation>
    <scope>NUCLEOTIDE SEQUENCE [LARGE SCALE GENOMIC DNA]</scope>
    <source>
        <strain evidence="2 3">CGMCC 1.7666</strain>
    </source>
</reference>
<dbReference type="EMBL" id="FMVJ01000019">
    <property type="protein sequence ID" value="SCZ12859.1"/>
    <property type="molecule type" value="Genomic_DNA"/>
</dbReference>
<accession>A0A1G5LL06</accession>
<dbReference type="AlphaFoldDB" id="A0A1G5LL06"/>
<proteinExistence type="predicted"/>